<proteinExistence type="predicted"/>
<keyword evidence="2" id="KW-0540">Nuclease</keyword>
<dbReference type="CDD" id="cd00085">
    <property type="entry name" value="HNHc"/>
    <property type="match status" value="1"/>
</dbReference>
<sequence length="199" mass="22949">MLVKIEDIKTIKGKRLADKYKLEERRVYFESTGHFPRPVLLDSNNYILNGYTSYAVAKEKGFTEIECTYDLSVYGYNRNKRTRTEFNSSYSWELKKMVYAKSGGICAICGQPLSINNFNIDHWKPINQGGTNELDNLRATHKSCNRLKNDFIAEDFFSSMTTILAYQSGQNEEIARMVIHTGIKLVISMTVRKIRSLVF</sequence>
<dbReference type="InterPro" id="IPR003615">
    <property type="entry name" value="HNH_nuc"/>
</dbReference>
<dbReference type="InterPro" id="IPR002711">
    <property type="entry name" value="HNH"/>
</dbReference>
<dbReference type="EMBL" id="FOIO01000111">
    <property type="protein sequence ID" value="SEU21240.1"/>
    <property type="molecule type" value="Genomic_DNA"/>
</dbReference>
<dbReference type="GO" id="GO:0008270">
    <property type="term" value="F:zinc ion binding"/>
    <property type="evidence" value="ECO:0007669"/>
    <property type="project" value="InterPro"/>
</dbReference>
<dbReference type="Proteomes" id="UP000182121">
    <property type="component" value="Unassembled WGS sequence"/>
</dbReference>
<keyword evidence="2" id="KW-0255">Endonuclease</keyword>
<comment type="caution">
    <text evidence="2">The sequence shown here is derived from an EMBL/GenBank/DDBJ whole genome shotgun (WGS) entry which is preliminary data.</text>
</comment>
<dbReference type="SMART" id="SM00507">
    <property type="entry name" value="HNHc"/>
    <property type="match status" value="1"/>
</dbReference>
<keyword evidence="2" id="KW-0378">Hydrolase</keyword>
<evidence type="ECO:0000313" key="2">
    <source>
        <dbReference type="EMBL" id="SEU21240.1"/>
    </source>
</evidence>
<dbReference type="Gene3D" id="1.10.30.50">
    <property type="match status" value="1"/>
</dbReference>
<protein>
    <submittedName>
        <fullName evidence="2">HNH endonuclease</fullName>
    </submittedName>
</protein>
<feature type="domain" description="HNH nuclease" evidence="1">
    <location>
        <begin position="93"/>
        <end position="146"/>
    </location>
</feature>
<reference evidence="2 3" key="1">
    <citation type="submission" date="2016-10" db="EMBL/GenBank/DDBJ databases">
        <authorList>
            <person name="Varghese N."/>
            <person name="Submissions S."/>
        </authorList>
    </citation>
    <scope>NUCLEOTIDE SEQUENCE [LARGE SCALE GENOMIC DNA]</scope>
    <source>
        <strain evidence="2 3">NLAE-zl-C196</strain>
    </source>
</reference>
<dbReference type="AlphaFoldDB" id="A0A1I0KCI3"/>
<dbReference type="GO" id="GO:0003676">
    <property type="term" value="F:nucleic acid binding"/>
    <property type="evidence" value="ECO:0007669"/>
    <property type="project" value="InterPro"/>
</dbReference>
<evidence type="ECO:0000313" key="3">
    <source>
        <dbReference type="Proteomes" id="UP000182121"/>
    </source>
</evidence>
<dbReference type="RefSeq" id="WP_074664519.1">
    <property type="nucleotide sequence ID" value="NZ_FOIO01000111.1"/>
</dbReference>
<gene>
    <name evidence="2" type="ORF">SAMN05216521_11119</name>
</gene>
<evidence type="ECO:0000259" key="1">
    <source>
        <dbReference type="SMART" id="SM00507"/>
    </source>
</evidence>
<accession>A0A1I0KCI3</accession>
<name>A0A1I0KCI3_9FIRM</name>
<organism evidence="2 3">
    <name type="scientific">Enterocloster clostridioformis</name>
    <dbReference type="NCBI Taxonomy" id="1531"/>
    <lineage>
        <taxon>Bacteria</taxon>
        <taxon>Bacillati</taxon>
        <taxon>Bacillota</taxon>
        <taxon>Clostridia</taxon>
        <taxon>Lachnospirales</taxon>
        <taxon>Lachnospiraceae</taxon>
        <taxon>Enterocloster</taxon>
    </lineage>
</organism>
<dbReference type="Pfam" id="PF01844">
    <property type="entry name" value="HNH"/>
    <property type="match status" value="1"/>
</dbReference>
<dbReference type="GO" id="GO:0004519">
    <property type="term" value="F:endonuclease activity"/>
    <property type="evidence" value="ECO:0007669"/>
    <property type="project" value="UniProtKB-KW"/>
</dbReference>